<proteinExistence type="predicted"/>
<feature type="compositionally biased region" description="Low complexity" evidence="1">
    <location>
        <begin position="102"/>
        <end position="129"/>
    </location>
</feature>
<dbReference type="AlphaFoldDB" id="A0AB39RPW5"/>
<evidence type="ECO:0000313" key="3">
    <source>
        <dbReference type="EMBL" id="XDQ56815.1"/>
    </source>
</evidence>
<dbReference type="RefSeq" id="WP_369249885.1">
    <property type="nucleotide sequence ID" value="NZ_CP163443.1"/>
</dbReference>
<evidence type="ECO:0000256" key="1">
    <source>
        <dbReference type="SAM" id="MobiDB-lite"/>
    </source>
</evidence>
<name>A0AB39RPW5_9ACTN</name>
<gene>
    <name evidence="3" type="ORF">AB5J53_36630</name>
</gene>
<evidence type="ECO:0000259" key="2">
    <source>
        <dbReference type="Pfam" id="PF24878"/>
    </source>
</evidence>
<organism evidence="3">
    <name type="scientific">Streptomyces sp. R41</name>
    <dbReference type="NCBI Taxonomy" id="3238632"/>
    <lineage>
        <taxon>Bacteria</taxon>
        <taxon>Bacillati</taxon>
        <taxon>Actinomycetota</taxon>
        <taxon>Actinomycetes</taxon>
        <taxon>Kitasatosporales</taxon>
        <taxon>Streptomycetaceae</taxon>
        <taxon>Streptomyces</taxon>
    </lineage>
</organism>
<protein>
    <recommendedName>
        <fullName evidence="2">Putative mannosyltransferase YkcA/B-like C-terminal domain-containing protein</fullName>
    </recommendedName>
</protein>
<reference evidence="3" key="1">
    <citation type="submission" date="2024-07" db="EMBL/GenBank/DDBJ databases">
        <authorList>
            <person name="Yu S.T."/>
        </authorList>
    </citation>
    <scope>NUCLEOTIDE SEQUENCE</scope>
    <source>
        <strain evidence="3">R41</strain>
    </source>
</reference>
<dbReference type="EMBL" id="CP163443">
    <property type="protein sequence ID" value="XDQ56815.1"/>
    <property type="molecule type" value="Genomic_DNA"/>
</dbReference>
<accession>A0AB39RPW5</accession>
<feature type="region of interest" description="Disordered" evidence="1">
    <location>
        <begin position="102"/>
        <end position="140"/>
    </location>
</feature>
<dbReference type="Pfam" id="PF24878">
    <property type="entry name" value="YkcB_C"/>
    <property type="match status" value="1"/>
</dbReference>
<dbReference type="InterPro" id="IPR056785">
    <property type="entry name" value="YkcA/B-like_C"/>
</dbReference>
<feature type="domain" description="Putative mannosyltransferase YkcA/B-like C-terminal" evidence="2">
    <location>
        <begin position="11"/>
        <end position="96"/>
    </location>
</feature>
<sequence length="140" mass="14184">MGGGSQVTSDMITYLKKHQDGATWLLAVATDQTASSIILESGQPVISMGGWSGSDNAMTLAKLKSLVKSGKLHYIMISSTGGQGTDSEIATWVAKHGAAVKSSSYSSSSSSSASSTSTSSSTSSTSSTSGLYRLDASDVG</sequence>